<name>A0A4Z2FLP3_9TELE</name>
<evidence type="ECO:0000313" key="2">
    <source>
        <dbReference type="EMBL" id="TNN42058.1"/>
    </source>
</evidence>
<comment type="caution">
    <text evidence="2">The sequence shown here is derived from an EMBL/GenBank/DDBJ whole genome shotgun (WGS) entry which is preliminary data.</text>
</comment>
<evidence type="ECO:0000313" key="3">
    <source>
        <dbReference type="Proteomes" id="UP000314294"/>
    </source>
</evidence>
<organism evidence="2 3">
    <name type="scientific">Liparis tanakae</name>
    <name type="common">Tanaka's snailfish</name>
    <dbReference type="NCBI Taxonomy" id="230148"/>
    <lineage>
        <taxon>Eukaryota</taxon>
        <taxon>Metazoa</taxon>
        <taxon>Chordata</taxon>
        <taxon>Craniata</taxon>
        <taxon>Vertebrata</taxon>
        <taxon>Euteleostomi</taxon>
        <taxon>Actinopterygii</taxon>
        <taxon>Neopterygii</taxon>
        <taxon>Teleostei</taxon>
        <taxon>Neoteleostei</taxon>
        <taxon>Acanthomorphata</taxon>
        <taxon>Eupercaria</taxon>
        <taxon>Perciformes</taxon>
        <taxon>Cottioidei</taxon>
        <taxon>Cottales</taxon>
        <taxon>Liparidae</taxon>
        <taxon>Liparis</taxon>
    </lineage>
</organism>
<dbReference type="AlphaFoldDB" id="A0A4Z2FLP3"/>
<keyword evidence="3" id="KW-1185">Reference proteome</keyword>
<proteinExistence type="predicted"/>
<feature type="compositionally biased region" description="Basic and acidic residues" evidence="1">
    <location>
        <begin position="118"/>
        <end position="138"/>
    </location>
</feature>
<reference evidence="2 3" key="1">
    <citation type="submission" date="2019-03" db="EMBL/GenBank/DDBJ databases">
        <title>First draft genome of Liparis tanakae, snailfish: a comprehensive survey of snailfish specific genes.</title>
        <authorList>
            <person name="Kim W."/>
            <person name="Song I."/>
            <person name="Jeong J.-H."/>
            <person name="Kim D."/>
            <person name="Kim S."/>
            <person name="Ryu S."/>
            <person name="Song J.Y."/>
            <person name="Lee S.K."/>
        </authorList>
    </citation>
    <scope>NUCLEOTIDE SEQUENCE [LARGE SCALE GENOMIC DNA]</scope>
    <source>
        <tissue evidence="2">Muscle</tissue>
    </source>
</reference>
<accession>A0A4Z2FLP3</accession>
<dbReference type="EMBL" id="SRLO01001064">
    <property type="protein sequence ID" value="TNN42058.1"/>
    <property type="molecule type" value="Genomic_DNA"/>
</dbReference>
<gene>
    <name evidence="2" type="ORF">EYF80_047781</name>
</gene>
<dbReference type="Proteomes" id="UP000314294">
    <property type="component" value="Unassembled WGS sequence"/>
</dbReference>
<feature type="compositionally biased region" description="Polar residues" evidence="1">
    <location>
        <begin position="8"/>
        <end position="22"/>
    </location>
</feature>
<evidence type="ECO:0000256" key="1">
    <source>
        <dbReference type="SAM" id="MobiDB-lite"/>
    </source>
</evidence>
<protein>
    <submittedName>
        <fullName evidence="2">Uncharacterized protein</fullName>
    </submittedName>
</protein>
<feature type="region of interest" description="Disordered" evidence="1">
    <location>
        <begin position="1"/>
        <end position="154"/>
    </location>
</feature>
<sequence length="154" mass="17056">MKERGSMNDKQTQRLSGLSAKSPTKGKTMFPYGYTASDTYAFDGDTTRQSHGPKLYTTERDLRGRRPDVATGGGVSVNHPPRSRRLSETIGGGAPLSVRDVTTHSHIQHCKTKSTGRVPRDHGPSSKRTDDAAEENKRTLPRRIRLRSAGLRQR</sequence>
<feature type="compositionally biased region" description="Basic and acidic residues" evidence="1">
    <location>
        <begin position="57"/>
        <end position="68"/>
    </location>
</feature>